<dbReference type="EnsemblProtists" id="EKX53032">
    <property type="protein sequence ID" value="EKX53032"/>
    <property type="gene ID" value="GUITHDRAFT_101475"/>
</dbReference>
<dbReference type="RefSeq" id="XP_005840012.1">
    <property type="nucleotide sequence ID" value="XM_005839955.1"/>
</dbReference>
<evidence type="ECO:0000313" key="1">
    <source>
        <dbReference type="EMBL" id="EKX53032.1"/>
    </source>
</evidence>
<reference evidence="1 3" key="1">
    <citation type="journal article" date="2012" name="Nature">
        <title>Algal genomes reveal evolutionary mosaicism and the fate of nucleomorphs.</title>
        <authorList>
            <consortium name="DOE Joint Genome Institute"/>
            <person name="Curtis B.A."/>
            <person name="Tanifuji G."/>
            <person name="Burki F."/>
            <person name="Gruber A."/>
            <person name="Irimia M."/>
            <person name="Maruyama S."/>
            <person name="Arias M.C."/>
            <person name="Ball S.G."/>
            <person name="Gile G.H."/>
            <person name="Hirakawa Y."/>
            <person name="Hopkins J.F."/>
            <person name="Kuo A."/>
            <person name="Rensing S.A."/>
            <person name="Schmutz J."/>
            <person name="Symeonidi A."/>
            <person name="Elias M."/>
            <person name="Eveleigh R.J."/>
            <person name="Herman E.K."/>
            <person name="Klute M.J."/>
            <person name="Nakayama T."/>
            <person name="Obornik M."/>
            <person name="Reyes-Prieto A."/>
            <person name="Armbrust E.V."/>
            <person name="Aves S.J."/>
            <person name="Beiko R.G."/>
            <person name="Coutinho P."/>
            <person name="Dacks J.B."/>
            <person name="Durnford D.G."/>
            <person name="Fast N.M."/>
            <person name="Green B.R."/>
            <person name="Grisdale C.J."/>
            <person name="Hempel F."/>
            <person name="Henrissat B."/>
            <person name="Hoppner M.P."/>
            <person name="Ishida K."/>
            <person name="Kim E."/>
            <person name="Koreny L."/>
            <person name="Kroth P.G."/>
            <person name="Liu Y."/>
            <person name="Malik S.B."/>
            <person name="Maier U.G."/>
            <person name="McRose D."/>
            <person name="Mock T."/>
            <person name="Neilson J.A."/>
            <person name="Onodera N.T."/>
            <person name="Poole A.M."/>
            <person name="Pritham E.J."/>
            <person name="Richards T.A."/>
            <person name="Rocap G."/>
            <person name="Roy S.W."/>
            <person name="Sarai C."/>
            <person name="Schaack S."/>
            <person name="Shirato S."/>
            <person name="Slamovits C.H."/>
            <person name="Spencer D.F."/>
            <person name="Suzuki S."/>
            <person name="Worden A.Z."/>
            <person name="Zauner S."/>
            <person name="Barry K."/>
            <person name="Bell C."/>
            <person name="Bharti A.K."/>
            <person name="Crow J.A."/>
            <person name="Grimwood J."/>
            <person name="Kramer R."/>
            <person name="Lindquist E."/>
            <person name="Lucas S."/>
            <person name="Salamov A."/>
            <person name="McFadden G.I."/>
            <person name="Lane C.E."/>
            <person name="Keeling P.J."/>
            <person name="Gray M.W."/>
            <person name="Grigoriev I.V."/>
            <person name="Archibald J.M."/>
        </authorList>
    </citation>
    <scope>NUCLEOTIDE SEQUENCE</scope>
    <source>
        <strain evidence="1 3">CCMP2712</strain>
    </source>
</reference>
<reference evidence="2" key="3">
    <citation type="submission" date="2016-03" db="UniProtKB">
        <authorList>
            <consortium name="EnsemblProtists"/>
        </authorList>
    </citation>
    <scope>IDENTIFICATION</scope>
</reference>
<protein>
    <submittedName>
        <fullName evidence="1 2">Uncharacterized protein</fullName>
    </submittedName>
</protein>
<dbReference type="KEGG" id="gtt:GUITHDRAFT_101475"/>
<name>L1JXE1_GUITC</name>
<dbReference type="Proteomes" id="UP000011087">
    <property type="component" value="Unassembled WGS sequence"/>
</dbReference>
<keyword evidence="3" id="KW-1185">Reference proteome</keyword>
<dbReference type="AlphaFoldDB" id="L1JXE1"/>
<dbReference type="EMBL" id="JH992971">
    <property type="protein sequence ID" value="EKX53032.1"/>
    <property type="molecule type" value="Genomic_DNA"/>
</dbReference>
<dbReference type="HOGENOM" id="CLU_1404915_0_0_1"/>
<reference evidence="3" key="2">
    <citation type="submission" date="2012-11" db="EMBL/GenBank/DDBJ databases">
        <authorList>
            <person name="Kuo A."/>
            <person name="Curtis B.A."/>
            <person name="Tanifuji G."/>
            <person name="Burki F."/>
            <person name="Gruber A."/>
            <person name="Irimia M."/>
            <person name="Maruyama S."/>
            <person name="Arias M.C."/>
            <person name="Ball S.G."/>
            <person name="Gile G.H."/>
            <person name="Hirakawa Y."/>
            <person name="Hopkins J.F."/>
            <person name="Rensing S.A."/>
            <person name="Schmutz J."/>
            <person name="Symeonidi A."/>
            <person name="Elias M."/>
            <person name="Eveleigh R.J."/>
            <person name="Herman E.K."/>
            <person name="Klute M.J."/>
            <person name="Nakayama T."/>
            <person name="Obornik M."/>
            <person name="Reyes-Prieto A."/>
            <person name="Armbrust E.V."/>
            <person name="Aves S.J."/>
            <person name="Beiko R.G."/>
            <person name="Coutinho P."/>
            <person name="Dacks J.B."/>
            <person name="Durnford D.G."/>
            <person name="Fast N.M."/>
            <person name="Green B.R."/>
            <person name="Grisdale C."/>
            <person name="Hempe F."/>
            <person name="Henrissat B."/>
            <person name="Hoppner M.P."/>
            <person name="Ishida K.-I."/>
            <person name="Kim E."/>
            <person name="Koreny L."/>
            <person name="Kroth P.G."/>
            <person name="Liu Y."/>
            <person name="Malik S.-B."/>
            <person name="Maier U.G."/>
            <person name="McRose D."/>
            <person name="Mock T."/>
            <person name="Neilson J.A."/>
            <person name="Onodera N.T."/>
            <person name="Poole A.M."/>
            <person name="Pritham E.J."/>
            <person name="Richards T.A."/>
            <person name="Rocap G."/>
            <person name="Roy S.W."/>
            <person name="Sarai C."/>
            <person name="Schaack S."/>
            <person name="Shirato S."/>
            <person name="Slamovits C.H."/>
            <person name="Spencer D.F."/>
            <person name="Suzuki S."/>
            <person name="Worden A.Z."/>
            <person name="Zauner S."/>
            <person name="Barry K."/>
            <person name="Bell C."/>
            <person name="Bharti A.K."/>
            <person name="Crow J.A."/>
            <person name="Grimwood J."/>
            <person name="Kramer R."/>
            <person name="Lindquist E."/>
            <person name="Lucas S."/>
            <person name="Salamov A."/>
            <person name="McFadden G.I."/>
            <person name="Lane C.E."/>
            <person name="Keeling P.J."/>
            <person name="Gray M.W."/>
            <person name="Grigoriev I.V."/>
            <person name="Archibald J.M."/>
        </authorList>
    </citation>
    <scope>NUCLEOTIDE SEQUENCE</scope>
    <source>
        <strain evidence="3">CCMP2712</strain>
    </source>
</reference>
<sequence length="194" mass="22967">MTIAQYKPYDRAFCRIFNESMKIDDGWYYLYGPDRNNVYKYNQRNGQCTVAFPMDDKRMGLSYDLYYKHYFDAYEDNKDKPDAHTKLTTQGIPYLDYCDPKALPFWDSLVRGGKSQWYVHADFPNRIFFKSWGEYCTPEDVTARSMGYIEKYKDFWPDEPIVTSAKRKMDDDDIVVIKKCIKLLNDIIATSTPS</sequence>
<evidence type="ECO:0000313" key="2">
    <source>
        <dbReference type="EnsemblProtists" id="EKX53032"/>
    </source>
</evidence>
<accession>L1JXE1</accession>
<dbReference type="PaxDb" id="55529-EKX53032"/>
<organism evidence="1">
    <name type="scientific">Guillardia theta (strain CCMP2712)</name>
    <name type="common">Cryptophyte</name>
    <dbReference type="NCBI Taxonomy" id="905079"/>
    <lineage>
        <taxon>Eukaryota</taxon>
        <taxon>Cryptophyceae</taxon>
        <taxon>Pyrenomonadales</taxon>
        <taxon>Geminigeraceae</taxon>
        <taxon>Guillardia</taxon>
    </lineage>
</organism>
<proteinExistence type="predicted"/>
<dbReference type="GeneID" id="17309714"/>
<evidence type="ECO:0000313" key="3">
    <source>
        <dbReference type="Proteomes" id="UP000011087"/>
    </source>
</evidence>
<gene>
    <name evidence="1" type="ORF">GUITHDRAFT_101475</name>
</gene>